<evidence type="ECO:0000256" key="4">
    <source>
        <dbReference type="ARBA" id="ARBA00012173"/>
    </source>
</evidence>
<reference evidence="15 16" key="1">
    <citation type="journal article" date="2010" name="BMC Genomics">
        <title>Metabolic flexibility revealed in the genome of the cyst-forming alpha-1 proteobacterium Rhodospirillum centenum.</title>
        <authorList>
            <person name="Lu Y.K."/>
            <person name="Marden J."/>
            <person name="Han M."/>
            <person name="Swingley W.D."/>
            <person name="Mastrian S.D."/>
            <person name="Chowdhury S.R."/>
            <person name="Hao J."/>
            <person name="Helmy T."/>
            <person name="Kim S."/>
            <person name="Kurdoglu A.A."/>
            <person name="Matthies H.J."/>
            <person name="Rollo D."/>
            <person name="Stothard P."/>
            <person name="Blankenship R.E."/>
            <person name="Bauer C.E."/>
            <person name="Touchman J.W."/>
        </authorList>
    </citation>
    <scope>NUCLEOTIDE SEQUENCE [LARGE SCALE GENOMIC DNA]</scope>
    <source>
        <strain evidence="16">ATCC 51521 / SW</strain>
    </source>
</reference>
<accession>B6IVN4</accession>
<keyword evidence="5 11" id="KW-0285">Flavoprotein</keyword>
<protein>
    <recommendedName>
        <fullName evidence="4 10">L-aspartate oxidase</fullName>
        <ecNumber evidence="4 10">1.4.3.16</ecNumber>
    </recommendedName>
</protein>
<evidence type="ECO:0000256" key="1">
    <source>
        <dbReference type="ARBA" id="ARBA00001974"/>
    </source>
</evidence>
<keyword evidence="6 11" id="KW-0662">Pyridine nucleotide biosynthesis</keyword>
<dbReference type="EMBL" id="CP000613">
    <property type="protein sequence ID" value="ACJ00358.1"/>
    <property type="molecule type" value="Genomic_DNA"/>
</dbReference>
<keyword evidence="16" id="KW-1185">Reference proteome</keyword>
<dbReference type="STRING" id="414684.RC1_2990"/>
<dbReference type="FunFam" id="3.90.700.10:FF:000002">
    <property type="entry name" value="L-aspartate oxidase"/>
    <property type="match status" value="1"/>
</dbReference>
<dbReference type="KEGG" id="rce:RC1_2990"/>
<dbReference type="RefSeq" id="WP_012568138.1">
    <property type="nucleotide sequence ID" value="NC_011420.2"/>
</dbReference>
<keyword evidence="8 11" id="KW-0560">Oxidoreductase</keyword>
<dbReference type="NCBIfam" id="NF005701">
    <property type="entry name" value="PRK07512.1"/>
    <property type="match status" value="1"/>
</dbReference>
<dbReference type="GO" id="GO:0034628">
    <property type="term" value="P:'de novo' NAD+ biosynthetic process from L-aspartate"/>
    <property type="evidence" value="ECO:0007669"/>
    <property type="project" value="TreeGrafter"/>
</dbReference>
<dbReference type="Gene3D" id="3.90.700.10">
    <property type="entry name" value="Succinate dehydrogenase/fumarate reductase flavoprotein, catalytic domain"/>
    <property type="match status" value="1"/>
</dbReference>
<dbReference type="InterPro" id="IPR003953">
    <property type="entry name" value="FAD-dep_OxRdtase_2_FAD-bd"/>
</dbReference>
<dbReference type="HOGENOM" id="CLU_014312_3_2_5"/>
<dbReference type="PRINTS" id="PR00368">
    <property type="entry name" value="FADPNR"/>
</dbReference>
<dbReference type="SUPFAM" id="SSF56425">
    <property type="entry name" value="Succinate dehydrogenase/fumarate reductase flavoprotein, catalytic domain"/>
    <property type="match status" value="1"/>
</dbReference>
<dbReference type="NCBIfam" id="TIGR00551">
    <property type="entry name" value="nadB"/>
    <property type="match status" value="1"/>
</dbReference>
<dbReference type="InterPro" id="IPR005288">
    <property type="entry name" value="NadB"/>
</dbReference>
<keyword evidence="7 11" id="KW-0274">FAD</keyword>
<dbReference type="PANTHER" id="PTHR42716:SF2">
    <property type="entry name" value="L-ASPARTATE OXIDASE, CHLOROPLASTIC"/>
    <property type="match status" value="1"/>
</dbReference>
<comment type="function">
    <text evidence="11">Catalyzes the oxidation of L-aspartate to iminoaspartate.</text>
</comment>
<sequence length="568" mass="57359">MDGVAVSCTDVLVVGSGLAGMVAALRLAPRRVTLLTKTEGLPGGSSLWAQGGIAAALGADDTPEAHAADTVEAGAGLTDPALADLLAREGAQRLAAWIDAGLPVDRDAGGRPAVGREAAHSAPRILHAGGDATGRTVVGWLAERVRQAPHITVRTGAVAWELVRARGRVCGLLAFHAGPGDGAGDGEAGDGAVDQGAGWVFHRCGTVLLATGGIGQLYRHSTNPAEATGDGLALAALAGAGLRDLEFVQFHPTALATDTPGRTPLLTEALRGAGALLLDGAGRRFMPAEHPLAELAPRDVVARAIGRRVARGEPVLLDLRAIWAAGGAARFPTVAGICAEAGIDPVRQPVPVAPAAHYHMGGIATDRDGRSDVPGLWACGEVAGTGVHGANRLASNSLLEALVFAERAAAAILAEPVPALPPLPVPAVPALPADAAAAEVLSARARAVMSAGCGLVRDGAGLEAAAAALAGLQREADALPRAGTAGPDGAAGARVRAAAELRSRLIVSRLIVQAALARCESRGAHFRTDWPEPRAVWRRHRTVTLDHPADAGTVAAAEPPELALAGSD</sequence>
<comment type="catalytic activity">
    <reaction evidence="9">
        <text>L-aspartate + O2 = iminosuccinate + H2O2</text>
        <dbReference type="Rhea" id="RHEA:25876"/>
        <dbReference type="ChEBI" id="CHEBI:15379"/>
        <dbReference type="ChEBI" id="CHEBI:16240"/>
        <dbReference type="ChEBI" id="CHEBI:29991"/>
        <dbReference type="ChEBI" id="CHEBI:77875"/>
        <dbReference type="EC" id="1.4.3.16"/>
    </reaction>
    <physiologicalReaction direction="left-to-right" evidence="9">
        <dbReference type="Rhea" id="RHEA:25877"/>
    </physiologicalReaction>
</comment>
<dbReference type="InterPro" id="IPR036188">
    <property type="entry name" value="FAD/NAD-bd_sf"/>
</dbReference>
<feature type="region of interest" description="Disordered" evidence="12">
    <location>
        <begin position="549"/>
        <end position="568"/>
    </location>
</feature>
<evidence type="ECO:0000256" key="12">
    <source>
        <dbReference type="SAM" id="MobiDB-lite"/>
    </source>
</evidence>
<feature type="compositionally biased region" description="Low complexity" evidence="12">
    <location>
        <begin position="555"/>
        <end position="568"/>
    </location>
</feature>
<comment type="similarity">
    <text evidence="3 11">Belongs to the FAD-dependent oxidoreductase 2 family. NadB subfamily.</text>
</comment>
<evidence type="ECO:0000256" key="5">
    <source>
        <dbReference type="ARBA" id="ARBA00022630"/>
    </source>
</evidence>
<dbReference type="Pfam" id="PF00890">
    <property type="entry name" value="FAD_binding_2"/>
    <property type="match status" value="1"/>
</dbReference>
<dbReference type="Proteomes" id="UP000001591">
    <property type="component" value="Chromosome"/>
</dbReference>
<evidence type="ECO:0000256" key="11">
    <source>
        <dbReference type="RuleBase" id="RU362049"/>
    </source>
</evidence>
<dbReference type="AlphaFoldDB" id="B6IVN4"/>
<evidence type="ECO:0000256" key="7">
    <source>
        <dbReference type="ARBA" id="ARBA00022827"/>
    </source>
</evidence>
<dbReference type="InterPro" id="IPR037099">
    <property type="entry name" value="Fum_R/Succ_DH_flav-like_C_sf"/>
</dbReference>
<dbReference type="UniPathway" id="UPA00253">
    <property type="reaction ID" value="UER00326"/>
</dbReference>
<evidence type="ECO:0000259" key="14">
    <source>
        <dbReference type="Pfam" id="PF02910"/>
    </source>
</evidence>
<comment type="cofactor">
    <cofactor evidence="1 11">
        <name>FAD</name>
        <dbReference type="ChEBI" id="CHEBI:57692"/>
    </cofactor>
</comment>
<evidence type="ECO:0000256" key="9">
    <source>
        <dbReference type="ARBA" id="ARBA00048305"/>
    </source>
</evidence>
<evidence type="ECO:0000259" key="13">
    <source>
        <dbReference type="Pfam" id="PF00890"/>
    </source>
</evidence>
<feature type="domain" description="FAD-dependent oxidoreductase 2 FAD-binding" evidence="13">
    <location>
        <begin position="10"/>
        <end position="398"/>
    </location>
</feature>
<evidence type="ECO:0000256" key="8">
    <source>
        <dbReference type="ARBA" id="ARBA00023002"/>
    </source>
</evidence>
<evidence type="ECO:0000256" key="10">
    <source>
        <dbReference type="NCBIfam" id="TIGR00551"/>
    </source>
</evidence>
<gene>
    <name evidence="15" type="primary">nadB</name>
    <name evidence="15" type="ordered locus">RC1_2990</name>
</gene>
<dbReference type="Gene3D" id="3.50.50.60">
    <property type="entry name" value="FAD/NAD(P)-binding domain"/>
    <property type="match status" value="1"/>
</dbReference>
<name>B6IVN4_RHOCS</name>
<proteinExistence type="inferred from homology"/>
<comment type="subcellular location">
    <subcellularLocation>
        <location evidence="11">Cytoplasm</location>
    </subcellularLocation>
</comment>
<evidence type="ECO:0000313" key="16">
    <source>
        <dbReference type="Proteomes" id="UP000001591"/>
    </source>
</evidence>
<dbReference type="SUPFAM" id="SSF51905">
    <property type="entry name" value="FAD/NAD(P)-binding domain"/>
    <property type="match status" value="1"/>
</dbReference>
<feature type="domain" description="Fumarate reductase/succinate dehydrogenase flavoprotein-like C-terminal" evidence="14">
    <location>
        <begin position="446"/>
        <end position="546"/>
    </location>
</feature>
<dbReference type="InterPro" id="IPR027477">
    <property type="entry name" value="Succ_DH/fumarate_Rdtase_cat_sf"/>
</dbReference>
<dbReference type="SUPFAM" id="SSF46977">
    <property type="entry name" value="Succinate dehydrogenase/fumarate reductase flavoprotein C-terminal domain"/>
    <property type="match status" value="1"/>
</dbReference>
<organism evidence="15 16">
    <name type="scientific">Rhodospirillum centenum (strain ATCC 51521 / SW)</name>
    <dbReference type="NCBI Taxonomy" id="414684"/>
    <lineage>
        <taxon>Bacteria</taxon>
        <taxon>Pseudomonadati</taxon>
        <taxon>Pseudomonadota</taxon>
        <taxon>Alphaproteobacteria</taxon>
        <taxon>Rhodospirillales</taxon>
        <taxon>Rhodospirillaceae</taxon>
        <taxon>Rhodospirillum</taxon>
    </lineage>
</organism>
<dbReference type="GO" id="GO:0008734">
    <property type="term" value="F:L-aspartate oxidase activity"/>
    <property type="evidence" value="ECO:0007669"/>
    <property type="project" value="UniProtKB-UniRule"/>
</dbReference>
<evidence type="ECO:0000313" key="15">
    <source>
        <dbReference type="EMBL" id="ACJ00358.1"/>
    </source>
</evidence>
<evidence type="ECO:0000256" key="6">
    <source>
        <dbReference type="ARBA" id="ARBA00022642"/>
    </source>
</evidence>
<dbReference type="Gene3D" id="1.20.58.100">
    <property type="entry name" value="Fumarate reductase/succinate dehydrogenase flavoprotein-like, C-terminal domain"/>
    <property type="match status" value="1"/>
</dbReference>
<comment type="pathway">
    <text evidence="2 11">Cofactor biosynthesis; NAD(+) biosynthesis; iminoaspartate from L-aspartate (oxidase route): step 1/1.</text>
</comment>
<dbReference type="InterPro" id="IPR015939">
    <property type="entry name" value="Fum_Rdtase/Succ_DH_flav-like_C"/>
</dbReference>
<dbReference type="GO" id="GO:0005737">
    <property type="term" value="C:cytoplasm"/>
    <property type="evidence" value="ECO:0007669"/>
    <property type="project" value="UniProtKB-SubCell"/>
</dbReference>
<dbReference type="EC" id="1.4.3.16" evidence="4 10"/>
<dbReference type="PANTHER" id="PTHR42716">
    <property type="entry name" value="L-ASPARTATE OXIDASE"/>
    <property type="match status" value="1"/>
</dbReference>
<dbReference type="eggNOG" id="COG0029">
    <property type="taxonomic scope" value="Bacteria"/>
</dbReference>
<evidence type="ECO:0000256" key="3">
    <source>
        <dbReference type="ARBA" id="ARBA00008562"/>
    </source>
</evidence>
<evidence type="ECO:0000256" key="2">
    <source>
        <dbReference type="ARBA" id="ARBA00004950"/>
    </source>
</evidence>
<dbReference type="Pfam" id="PF02910">
    <property type="entry name" value="Succ_DH_flav_C"/>
    <property type="match status" value="1"/>
</dbReference>
<dbReference type="OrthoDB" id="9806724at2"/>